<dbReference type="Gene3D" id="1.10.1130.10">
    <property type="entry name" value="Flavocytochrome C3, Chain A"/>
    <property type="match status" value="1"/>
</dbReference>
<accession>A0A1F5VP32</accession>
<sequence>MNKACVIKVIIGALLLFYITYGSAESIYQSKHNLSVSGTGQVKAYGEEEVCIFCHTPHSGSTEIPLWNRHTSSVESYIFAPSQYLASKPPEMPDGDSKLCLSCHDGTVALGNLINIRGRGGFISMSYDFLSQRDSYIGTDLSGSHIISIAFDENLIFEWKTIFRKDCLRLPSRKEILLPPTYPMGEKKDGIQCTTCHDPHDDENGKFLRLGTPDNYSELCQACHIPAKEGGCY</sequence>
<proteinExistence type="predicted"/>
<dbReference type="InterPro" id="IPR036280">
    <property type="entry name" value="Multihaem_cyt_sf"/>
</dbReference>
<organism evidence="2 3">
    <name type="scientific">Candidatus Fischerbacteria bacterium RBG_13_37_8</name>
    <dbReference type="NCBI Taxonomy" id="1817863"/>
    <lineage>
        <taxon>Bacteria</taxon>
        <taxon>Candidatus Fischeribacteriota</taxon>
    </lineage>
</organism>
<dbReference type="STRING" id="1817863.A2Y62_18320"/>
<dbReference type="EMBL" id="MFGW01000116">
    <property type="protein sequence ID" value="OGF65149.1"/>
    <property type="molecule type" value="Genomic_DNA"/>
</dbReference>
<reference evidence="2 3" key="1">
    <citation type="journal article" date="2016" name="Nat. Commun.">
        <title>Thousands of microbial genomes shed light on interconnected biogeochemical processes in an aquifer system.</title>
        <authorList>
            <person name="Anantharaman K."/>
            <person name="Brown C.T."/>
            <person name="Hug L.A."/>
            <person name="Sharon I."/>
            <person name="Castelle C.J."/>
            <person name="Probst A.J."/>
            <person name="Thomas B.C."/>
            <person name="Singh A."/>
            <person name="Wilkins M.J."/>
            <person name="Karaoz U."/>
            <person name="Brodie E.L."/>
            <person name="Williams K.H."/>
            <person name="Hubbard S.S."/>
            <person name="Banfield J.F."/>
        </authorList>
    </citation>
    <scope>NUCLEOTIDE SEQUENCE [LARGE SCALE GENOMIC DNA]</scope>
</reference>
<dbReference type="SUPFAM" id="SSF48695">
    <property type="entry name" value="Multiheme cytochromes"/>
    <property type="match status" value="1"/>
</dbReference>
<feature type="domain" description="Doubled CXXCH motif" evidence="1">
    <location>
        <begin position="190"/>
        <end position="227"/>
    </location>
</feature>
<evidence type="ECO:0000313" key="3">
    <source>
        <dbReference type="Proteomes" id="UP000178943"/>
    </source>
</evidence>
<evidence type="ECO:0000313" key="2">
    <source>
        <dbReference type="EMBL" id="OGF65149.1"/>
    </source>
</evidence>
<dbReference type="InterPro" id="IPR010177">
    <property type="entry name" value="Paired_CXXCH_1"/>
</dbReference>
<name>A0A1F5VP32_9BACT</name>
<dbReference type="Pfam" id="PF09699">
    <property type="entry name" value="Paired_CXXCH_1"/>
    <property type="match status" value="1"/>
</dbReference>
<protein>
    <recommendedName>
        <fullName evidence="1">Doubled CXXCH motif domain-containing protein</fullName>
    </recommendedName>
</protein>
<evidence type="ECO:0000259" key="1">
    <source>
        <dbReference type="Pfam" id="PF09699"/>
    </source>
</evidence>
<gene>
    <name evidence="2" type="ORF">A2Y62_18320</name>
</gene>
<comment type="caution">
    <text evidence="2">The sequence shown here is derived from an EMBL/GenBank/DDBJ whole genome shotgun (WGS) entry which is preliminary data.</text>
</comment>
<dbReference type="Proteomes" id="UP000178943">
    <property type="component" value="Unassembled WGS sequence"/>
</dbReference>
<dbReference type="AlphaFoldDB" id="A0A1F5VP32"/>